<feature type="domain" description="Myotubularin phosphatase" evidence="4">
    <location>
        <begin position="159"/>
        <end position="529"/>
    </location>
</feature>
<dbReference type="PROSITE" id="PS51339">
    <property type="entry name" value="PPASE_MYOTUBULARIN"/>
    <property type="match status" value="1"/>
</dbReference>
<dbReference type="GO" id="GO:0046856">
    <property type="term" value="P:phosphatidylinositol dephosphorylation"/>
    <property type="evidence" value="ECO:0007669"/>
    <property type="project" value="TreeGrafter"/>
</dbReference>
<dbReference type="Pfam" id="PF06602">
    <property type="entry name" value="Myotub-related"/>
    <property type="match status" value="1"/>
</dbReference>
<sequence length="595" mass="70975">MLHLNQNLILNAILTLKIVPTSSIIITINVQRLDIIELKNVEFISITLNEDHFIIKNRQYDRNNLEIETEHQMEYHEYPVPYSILKSFKQSETNKKICYIKCHNFFNIIVEFYTMGDVIFIQETFESIKTIKKIDQLVNYCLYQHNKMNLSDLYIGWEEDSFYSLKSQYKRMNLPEHLWKISHLNSDFTLSETYPKYIIVPARVLDTTVRRCAEFRCKGRLPILTYIFRTKDQYIPICRSSQPKSGFDKRSLGDELFIKQILKTTDSNIINVVDLRPLKNIYFNMAAGKGYEKEKNYKNIKFSYQNMQNIHVIRNSLKQMMKASKKVVNQSEFNYNISNSFWLKHILTIIDASKCMAKYVCIQNNPVLSHCSDGWDRTAQTCSLTQMMLSPHYRTIDGLIELIEKDWIHFGHKFRDRCDFLNTKNDEKSPVFLQFIECCWQILSNFPSEFQYNESFLIRILDEMFMCRFGTFLSNCIKERKEYFSKKTCMLWPVLLKDKDKYINKYYLHKIDILPLDSPYQIRYWDTFYNRSEPKKNIEWIRDSLTLNVKKSTIKKIHDILSNSQEYISKRFIGPKILEQDEDIFVDNTSDVVCF</sequence>
<reference evidence="5 6" key="1">
    <citation type="submission" date="2016-04" db="EMBL/GenBank/DDBJ databases">
        <title>The genome of Intoshia linei affirms orthonectids as highly simplified spiralians.</title>
        <authorList>
            <person name="Mikhailov K.V."/>
            <person name="Slusarev G.S."/>
            <person name="Nikitin M.A."/>
            <person name="Logacheva M.D."/>
            <person name="Penin A."/>
            <person name="Aleoshin V."/>
            <person name="Panchin Y.V."/>
        </authorList>
    </citation>
    <scope>NUCLEOTIDE SEQUENCE [LARGE SCALE GENOMIC DNA]</scope>
    <source>
        <strain evidence="5">Intl2013</strain>
        <tissue evidence="5">Whole animal</tissue>
    </source>
</reference>
<dbReference type="PANTHER" id="PTHR10807">
    <property type="entry name" value="MYOTUBULARIN-RELATED"/>
    <property type="match status" value="1"/>
</dbReference>
<evidence type="ECO:0000256" key="3">
    <source>
        <dbReference type="PIRSR" id="PIRSR630564-2"/>
    </source>
</evidence>
<comment type="caution">
    <text evidence="5">The sequence shown here is derived from an EMBL/GenBank/DDBJ whole genome shotgun (WGS) entry which is preliminary data.</text>
</comment>
<organism evidence="5 6">
    <name type="scientific">Intoshia linei</name>
    <dbReference type="NCBI Taxonomy" id="1819745"/>
    <lineage>
        <taxon>Eukaryota</taxon>
        <taxon>Metazoa</taxon>
        <taxon>Spiralia</taxon>
        <taxon>Lophotrochozoa</taxon>
        <taxon>Mesozoa</taxon>
        <taxon>Orthonectida</taxon>
        <taxon>Rhopaluridae</taxon>
        <taxon>Intoshia</taxon>
    </lineage>
</organism>
<proteinExistence type="inferred from homology"/>
<evidence type="ECO:0000256" key="1">
    <source>
        <dbReference type="ARBA" id="ARBA00007471"/>
    </source>
</evidence>
<dbReference type="InterPro" id="IPR029021">
    <property type="entry name" value="Prot-tyrosine_phosphatase-like"/>
</dbReference>
<gene>
    <name evidence="5" type="ORF">A3Q56_00736</name>
</gene>
<dbReference type="OrthoDB" id="271628at2759"/>
<dbReference type="SUPFAM" id="SSF52799">
    <property type="entry name" value="(Phosphotyrosine protein) phosphatases II"/>
    <property type="match status" value="1"/>
</dbReference>
<feature type="binding site" evidence="3">
    <location>
        <begin position="309"/>
        <end position="310"/>
    </location>
    <ligand>
        <name>substrate</name>
    </ligand>
</feature>
<dbReference type="InterPro" id="IPR010569">
    <property type="entry name" value="Myotubularin-like_Pase_dom"/>
</dbReference>
<accession>A0A177BD98</accession>
<dbReference type="AlphaFoldDB" id="A0A177BD98"/>
<dbReference type="PANTHER" id="PTHR10807:SF8">
    <property type="entry name" value="PHOSPHATIDYLINOSITOL-3-PHOSPHATE PHOSPHATASE"/>
    <property type="match status" value="1"/>
</dbReference>
<protein>
    <recommendedName>
        <fullName evidence="4">Myotubularin phosphatase domain-containing protein</fullName>
    </recommendedName>
</protein>
<dbReference type="InterPro" id="IPR030564">
    <property type="entry name" value="Myotubularin"/>
</dbReference>
<evidence type="ECO:0000259" key="4">
    <source>
        <dbReference type="PROSITE" id="PS51339"/>
    </source>
</evidence>
<feature type="binding site" evidence="3">
    <location>
        <begin position="371"/>
        <end position="377"/>
    </location>
    <ligand>
        <name>substrate</name>
    </ligand>
</feature>
<evidence type="ECO:0000256" key="2">
    <source>
        <dbReference type="PIRSR" id="PIRSR630564-1"/>
    </source>
</evidence>
<evidence type="ECO:0000313" key="5">
    <source>
        <dbReference type="EMBL" id="OAF71494.1"/>
    </source>
</evidence>
<name>A0A177BD98_9BILA</name>
<dbReference type="GO" id="GO:0106018">
    <property type="term" value="F:phosphatidylinositol-3,5-bisphosphate phosphatase activity"/>
    <property type="evidence" value="ECO:0007669"/>
    <property type="project" value="TreeGrafter"/>
</dbReference>
<feature type="active site" description="Phosphocysteine intermediate" evidence="2">
    <location>
        <position position="371"/>
    </location>
</feature>
<comment type="similarity">
    <text evidence="1">Belongs to the protein-tyrosine phosphatase family. Non-receptor class myotubularin subfamily.</text>
</comment>
<dbReference type="EMBL" id="LWCA01000047">
    <property type="protein sequence ID" value="OAF71494.1"/>
    <property type="molecule type" value="Genomic_DNA"/>
</dbReference>
<dbReference type="GO" id="GO:0005737">
    <property type="term" value="C:cytoplasm"/>
    <property type="evidence" value="ECO:0007669"/>
    <property type="project" value="TreeGrafter"/>
</dbReference>
<dbReference type="GO" id="GO:0004438">
    <property type="term" value="F:phosphatidylinositol-3-phosphate phosphatase activity"/>
    <property type="evidence" value="ECO:0007669"/>
    <property type="project" value="TreeGrafter"/>
</dbReference>
<dbReference type="Proteomes" id="UP000078046">
    <property type="component" value="Unassembled WGS sequence"/>
</dbReference>
<keyword evidence="6" id="KW-1185">Reference proteome</keyword>
<evidence type="ECO:0000313" key="6">
    <source>
        <dbReference type="Proteomes" id="UP000078046"/>
    </source>
</evidence>